<evidence type="ECO:0000313" key="2">
    <source>
        <dbReference type="Proteomes" id="UP001210925"/>
    </source>
</evidence>
<name>A0AAD5UI85_9FUNG</name>
<dbReference type="AlphaFoldDB" id="A0AAD5UI85"/>
<organism evidence="1 2">
    <name type="scientific">Boothiomyces macroporosus</name>
    <dbReference type="NCBI Taxonomy" id="261099"/>
    <lineage>
        <taxon>Eukaryota</taxon>
        <taxon>Fungi</taxon>
        <taxon>Fungi incertae sedis</taxon>
        <taxon>Chytridiomycota</taxon>
        <taxon>Chytridiomycota incertae sedis</taxon>
        <taxon>Chytridiomycetes</taxon>
        <taxon>Rhizophydiales</taxon>
        <taxon>Terramycetaceae</taxon>
        <taxon>Boothiomyces</taxon>
    </lineage>
</organism>
<gene>
    <name evidence="1" type="ORF">HK103_003726</name>
</gene>
<protein>
    <submittedName>
        <fullName evidence="1">Uncharacterized protein</fullName>
    </submittedName>
</protein>
<proteinExistence type="predicted"/>
<keyword evidence="2" id="KW-1185">Reference proteome</keyword>
<dbReference type="EMBL" id="JADGKB010000029">
    <property type="protein sequence ID" value="KAJ3258245.1"/>
    <property type="molecule type" value="Genomic_DNA"/>
</dbReference>
<sequence>MWKRGFASVSGTAGLLNRTPRELALRACCTQLLLTRWTLESAALSHKNDLRGMEGFKALNETIRKTKIDEFMTQREQELMRKDYATWDVVQDVIPTEMRWESFGAKPDHIVSSPEFTLAVSQSEAWYWRSRAQIVLDLKKSLSDGSEEAKIQKKKLPSGLNNVMMNIEQAIELATQRAISDGLIFQEQKKDFIVFKDTHYNDMEDHDMRDVGLLAEARLAALGWMTGTHEWEYERGELRFINPMGSLWSPEE</sequence>
<comment type="caution">
    <text evidence="1">The sequence shown here is derived from an EMBL/GenBank/DDBJ whole genome shotgun (WGS) entry which is preliminary data.</text>
</comment>
<reference evidence="1" key="1">
    <citation type="submission" date="2020-05" db="EMBL/GenBank/DDBJ databases">
        <title>Phylogenomic resolution of chytrid fungi.</title>
        <authorList>
            <person name="Stajich J.E."/>
            <person name="Amses K."/>
            <person name="Simmons R."/>
            <person name="Seto K."/>
            <person name="Myers J."/>
            <person name="Bonds A."/>
            <person name="Quandt C.A."/>
            <person name="Barry K."/>
            <person name="Liu P."/>
            <person name="Grigoriev I."/>
            <person name="Longcore J.E."/>
            <person name="James T.Y."/>
        </authorList>
    </citation>
    <scope>NUCLEOTIDE SEQUENCE</scope>
    <source>
        <strain evidence="1">PLAUS21</strain>
    </source>
</reference>
<evidence type="ECO:0000313" key="1">
    <source>
        <dbReference type="EMBL" id="KAJ3258245.1"/>
    </source>
</evidence>
<dbReference type="Proteomes" id="UP001210925">
    <property type="component" value="Unassembled WGS sequence"/>
</dbReference>
<accession>A0AAD5UI85</accession>